<keyword evidence="1" id="KW-1133">Transmembrane helix</keyword>
<dbReference type="AlphaFoldDB" id="A0A1F5EMQ1"/>
<dbReference type="EMBL" id="MFAB01000018">
    <property type="protein sequence ID" value="OGD68689.1"/>
    <property type="molecule type" value="Genomic_DNA"/>
</dbReference>
<reference evidence="2 3" key="1">
    <citation type="journal article" date="2016" name="Nat. Commun.">
        <title>Thousands of microbial genomes shed light on interconnected biogeochemical processes in an aquifer system.</title>
        <authorList>
            <person name="Anantharaman K."/>
            <person name="Brown C.T."/>
            <person name="Hug L.A."/>
            <person name="Sharon I."/>
            <person name="Castelle C.J."/>
            <person name="Probst A.J."/>
            <person name="Thomas B.C."/>
            <person name="Singh A."/>
            <person name="Wilkins M.J."/>
            <person name="Karaoz U."/>
            <person name="Brodie E.L."/>
            <person name="Williams K.H."/>
            <person name="Hubbard S.S."/>
            <person name="Banfield J.F."/>
        </authorList>
    </citation>
    <scope>NUCLEOTIDE SEQUENCE [LARGE SCALE GENOMIC DNA]</scope>
</reference>
<organism evidence="2 3">
    <name type="scientific">Candidatus Campbellbacteria bacterium RIFCSPLOWO2_01_FULL_34_15</name>
    <dbReference type="NCBI Taxonomy" id="1797579"/>
    <lineage>
        <taxon>Bacteria</taxon>
        <taxon>Candidatus Campbelliibacteriota</taxon>
    </lineage>
</organism>
<feature type="transmembrane region" description="Helical" evidence="1">
    <location>
        <begin position="9"/>
        <end position="31"/>
    </location>
</feature>
<proteinExistence type="predicted"/>
<name>A0A1F5EMQ1_9BACT</name>
<sequence>MVKEFLKNYWFLTTLLCMILILLGIFVWNIWVECRLDAKIESIRNTIHTGCSDPKQFSNGGICIPEQPFVAVVRNADGNTELVWGKENINKLLQSPAQSSLPDKQ</sequence>
<evidence type="ECO:0000256" key="1">
    <source>
        <dbReference type="SAM" id="Phobius"/>
    </source>
</evidence>
<comment type="caution">
    <text evidence="2">The sequence shown here is derived from an EMBL/GenBank/DDBJ whole genome shotgun (WGS) entry which is preliminary data.</text>
</comment>
<evidence type="ECO:0000313" key="3">
    <source>
        <dbReference type="Proteomes" id="UP000176865"/>
    </source>
</evidence>
<evidence type="ECO:0000313" key="2">
    <source>
        <dbReference type="EMBL" id="OGD68689.1"/>
    </source>
</evidence>
<protein>
    <submittedName>
        <fullName evidence="2">Uncharacterized protein</fullName>
    </submittedName>
</protein>
<gene>
    <name evidence="2" type="ORF">A2996_02985</name>
</gene>
<accession>A0A1F5EMQ1</accession>
<keyword evidence="1" id="KW-0812">Transmembrane</keyword>
<dbReference type="Proteomes" id="UP000176865">
    <property type="component" value="Unassembled WGS sequence"/>
</dbReference>
<keyword evidence="1" id="KW-0472">Membrane</keyword>